<dbReference type="Proteomes" id="UP001597045">
    <property type="component" value="Unassembled WGS sequence"/>
</dbReference>
<gene>
    <name evidence="2" type="ORF">ACFQ1S_23175</name>
</gene>
<feature type="transmembrane region" description="Helical" evidence="1">
    <location>
        <begin position="12"/>
        <end position="32"/>
    </location>
</feature>
<dbReference type="EMBL" id="JBHTIS010001472">
    <property type="protein sequence ID" value="MFD1048230.1"/>
    <property type="molecule type" value="Genomic_DNA"/>
</dbReference>
<organism evidence="2 3">
    <name type="scientific">Kibdelosporangium lantanae</name>
    <dbReference type="NCBI Taxonomy" id="1497396"/>
    <lineage>
        <taxon>Bacteria</taxon>
        <taxon>Bacillati</taxon>
        <taxon>Actinomycetota</taxon>
        <taxon>Actinomycetes</taxon>
        <taxon>Pseudonocardiales</taxon>
        <taxon>Pseudonocardiaceae</taxon>
        <taxon>Kibdelosporangium</taxon>
    </lineage>
</organism>
<proteinExistence type="predicted"/>
<accession>A0ABW3MEY4</accession>
<keyword evidence="1" id="KW-0812">Transmembrane</keyword>
<evidence type="ECO:0000313" key="2">
    <source>
        <dbReference type="EMBL" id="MFD1048230.1"/>
    </source>
</evidence>
<evidence type="ECO:0000256" key="1">
    <source>
        <dbReference type="SAM" id="Phobius"/>
    </source>
</evidence>
<reference evidence="3" key="1">
    <citation type="journal article" date="2019" name="Int. J. Syst. Evol. Microbiol.">
        <title>The Global Catalogue of Microorganisms (GCM) 10K type strain sequencing project: providing services to taxonomists for standard genome sequencing and annotation.</title>
        <authorList>
            <consortium name="The Broad Institute Genomics Platform"/>
            <consortium name="The Broad Institute Genome Sequencing Center for Infectious Disease"/>
            <person name="Wu L."/>
            <person name="Ma J."/>
        </authorList>
    </citation>
    <scope>NUCLEOTIDE SEQUENCE [LARGE SCALE GENOMIC DNA]</scope>
    <source>
        <strain evidence="3">JCM 31486</strain>
    </source>
</reference>
<keyword evidence="1" id="KW-0472">Membrane</keyword>
<keyword evidence="1" id="KW-1133">Transmembrane helix</keyword>
<protein>
    <submittedName>
        <fullName evidence="2">Uncharacterized protein</fullName>
    </submittedName>
</protein>
<evidence type="ECO:0000313" key="3">
    <source>
        <dbReference type="Proteomes" id="UP001597045"/>
    </source>
</evidence>
<sequence>MWGAGDVRFHLLGWVLAGWVPMTCLMVHGLIYRRRYKRPNFTTARADNVWPTLVAIAGVVVSAWHGYDLAPWLVSR</sequence>
<name>A0ABW3MEY4_9PSEU</name>
<keyword evidence="3" id="KW-1185">Reference proteome</keyword>
<feature type="transmembrane region" description="Helical" evidence="1">
    <location>
        <begin position="48"/>
        <end position="67"/>
    </location>
</feature>
<comment type="caution">
    <text evidence="2">The sequence shown here is derived from an EMBL/GenBank/DDBJ whole genome shotgun (WGS) entry which is preliminary data.</text>
</comment>